<feature type="domain" description="EGF-like" evidence="9">
    <location>
        <begin position="195"/>
        <end position="232"/>
    </location>
</feature>
<evidence type="ECO:0000256" key="2">
    <source>
        <dbReference type="ARBA" id="ARBA00022536"/>
    </source>
</evidence>
<keyword evidence="7" id="KW-0732">Signal</keyword>
<sequence length="570" mass="63150">DYGGANLLIEWTYNNPGSLLEDGRACDRLGNPKCDVFFTLCLRNAAEKRIRRDAQQCLLHQYTTQHYDNVDYLEFTGIDAVPVFIPTPVPASYTFEISIYDIDLLGRTQPIGSFIAEGFHLTNKGASTQITMRRKNHQYANIRLELRVRMTLKCVENFYGEHCTKKCAPNPPSYTCNDDGNRVCMPGHVGELCDKEDSCLYQPCAEHATCMNKPDGLGRICQCNGHEGPECYPDYDPCSSSPCQHGGSCQRMGQYNESFDCICTSLWTGYRCTDRRLACAEELERLEREANTTNGKTSVCLNGGTCLEYTDRLAFRCVCQKGWTGTICEEQEAEAAKSGTLTMILIIFIGAVLLILTVVLIAIFIWRYRTSKQRAKMLEKHGGIVYFHANSTSSCTMNSLVGSPGQFVNQIYGTGPNGQPVFILSSNLVNKGNSHDVYDECDPLGLSTKNDPYDTAFGSDVPSPEGRLTITTRSSLCSTHVIDDAPPLPERPKKLSPGLTRHSSLYFTESGRNSGTVYSMDGSTIPLIRSPGERRHPTVYRPISPVSLIPSTFVPKSAPLPPTPTEVEKC</sequence>
<protein>
    <recommendedName>
        <fullName evidence="7">Delta-like protein</fullName>
    </recommendedName>
</protein>
<feature type="disulfide bond" evidence="5">
    <location>
        <begin position="319"/>
        <end position="328"/>
    </location>
</feature>
<keyword evidence="3 7" id="KW-0677">Repeat</keyword>
<comment type="subcellular location">
    <subcellularLocation>
        <location evidence="7">Membrane</location>
        <topology evidence="7">Single-pass type I membrane protein</topology>
    </subcellularLocation>
</comment>
<dbReference type="SMART" id="SM00181">
    <property type="entry name" value="EGF"/>
    <property type="match status" value="3"/>
</dbReference>
<evidence type="ECO:0000256" key="8">
    <source>
        <dbReference type="SAM" id="Phobius"/>
    </source>
</evidence>
<evidence type="ECO:0000256" key="5">
    <source>
        <dbReference type="PROSITE-ProRule" id="PRU00076"/>
    </source>
</evidence>
<keyword evidence="2 5" id="KW-0245">EGF-like domain</keyword>
<name>A0A8E0VGV9_9TREM</name>
<keyword evidence="7 8" id="KW-1133">Transmembrane helix</keyword>
<dbReference type="GO" id="GO:0016020">
    <property type="term" value="C:membrane"/>
    <property type="evidence" value="ECO:0007669"/>
    <property type="project" value="UniProtKB-SubCell"/>
</dbReference>
<dbReference type="Proteomes" id="UP000728185">
    <property type="component" value="Unassembled WGS sequence"/>
</dbReference>
<keyword evidence="12" id="KW-1185">Reference proteome</keyword>
<dbReference type="PANTHER" id="PTHR24033">
    <property type="entry name" value="EGF-LIKE DOMAIN-CONTAINING PROTEIN"/>
    <property type="match status" value="1"/>
</dbReference>
<reference evidence="11" key="1">
    <citation type="submission" date="2019-05" db="EMBL/GenBank/DDBJ databases">
        <title>Annotation for the trematode Fasciolopsis buski.</title>
        <authorList>
            <person name="Choi Y.-J."/>
        </authorList>
    </citation>
    <scope>NUCLEOTIDE SEQUENCE</scope>
    <source>
        <strain evidence="11">HT</strain>
        <tissue evidence="11">Whole worm</tissue>
    </source>
</reference>
<evidence type="ECO:0000313" key="11">
    <source>
        <dbReference type="EMBL" id="KAA0188819.1"/>
    </source>
</evidence>
<dbReference type="InterPro" id="IPR051830">
    <property type="entry name" value="NOTCH_homolog"/>
</dbReference>
<evidence type="ECO:0000256" key="1">
    <source>
        <dbReference type="ARBA" id="ARBA00022473"/>
    </source>
</evidence>
<dbReference type="PROSITE" id="PS51051">
    <property type="entry name" value="DSL"/>
    <property type="match status" value="1"/>
</dbReference>
<dbReference type="Pfam" id="PF01414">
    <property type="entry name" value="DSL"/>
    <property type="match status" value="1"/>
</dbReference>
<dbReference type="PROSITE" id="PS50026">
    <property type="entry name" value="EGF_3"/>
    <property type="match status" value="3"/>
</dbReference>
<feature type="domain" description="DSL" evidence="10">
    <location>
        <begin position="152"/>
        <end position="193"/>
    </location>
</feature>
<evidence type="ECO:0000256" key="4">
    <source>
        <dbReference type="ARBA" id="ARBA00023157"/>
    </source>
</evidence>
<accession>A0A8E0VGV9</accession>
<feature type="transmembrane region" description="Helical" evidence="8">
    <location>
        <begin position="341"/>
        <end position="366"/>
    </location>
</feature>
<evidence type="ECO:0000259" key="9">
    <source>
        <dbReference type="PROSITE" id="PS50026"/>
    </source>
</evidence>
<dbReference type="CDD" id="cd00054">
    <property type="entry name" value="EGF_CA"/>
    <property type="match status" value="2"/>
</dbReference>
<evidence type="ECO:0000313" key="12">
    <source>
        <dbReference type="Proteomes" id="UP000728185"/>
    </source>
</evidence>
<gene>
    <name evidence="11" type="ORF">FBUS_10537</name>
</gene>
<evidence type="ECO:0000256" key="3">
    <source>
        <dbReference type="ARBA" id="ARBA00022737"/>
    </source>
</evidence>
<keyword evidence="4 5" id="KW-1015">Disulfide bond</keyword>
<keyword evidence="1 7" id="KW-0217">Developmental protein</keyword>
<dbReference type="PROSITE" id="PS00022">
    <property type="entry name" value="EGF_1"/>
    <property type="match status" value="2"/>
</dbReference>
<dbReference type="PROSITE" id="PS01186">
    <property type="entry name" value="EGF_2"/>
    <property type="match status" value="1"/>
</dbReference>
<dbReference type="SMART" id="SM00051">
    <property type="entry name" value="DSL"/>
    <property type="match status" value="1"/>
</dbReference>
<feature type="non-terminal residue" evidence="11">
    <location>
        <position position="1"/>
    </location>
</feature>
<feature type="domain" description="EGF-like" evidence="9">
    <location>
        <begin position="234"/>
        <end position="273"/>
    </location>
</feature>
<keyword evidence="7 8" id="KW-0472">Membrane</keyword>
<evidence type="ECO:0000256" key="7">
    <source>
        <dbReference type="RuleBase" id="RU280815"/>
    </source>
</evidence>
<dbReference type="Gene3D" id="2.10.25.10">
    <property type="entry name" value="Laminin"/>
    <property type="match status" value="2"/>
</dbReference>
<feature type="domain" description="EGF-like" evidence="9">
    <location>
        <begin position="289"/>
        <end position="329"/>
    </location>
</feature>
<dbReference type="EMBL" id="LUCM01008181">
    <property type="protein sequence ID" value="KAA0188819.1"/>
    <property type="molecule type" value="Genomic_DNA"/>
</dbReference>
<comment type="caution">
    <text evidence="11">The sequence shown here is derived from an EMBL/GenBank/DDBJ whole genome shotgun (WGS) entry which is preliminary data.</text>
</comment>
<dbReference type="Gene3D" id="2.10.25.140">
    <property type="match status" value="1"/>
</dbReference>
<comment type="caution">
    <text evidence="5">Lacks conserved residue(s) required for the propagation of feature annotation.</text>
</comment>
<dbReference type="InterPro" id="IPR001774">
    <property type="entry name" value="DSL"/>
</dbReference>
<evidence type="ECO:0000256" key="6">
    <source>
        <dbReference type="PROSITE-ProRule" id="PRU00377"/>
    </source>
</evidence>
<feature type="disulfide bond" evidence="6">
    <location>
        <begin position="154"/>
        <end position="163"/>
    </location>
</feature>
<feature type="disulfide bond" evidence="5">
    <location>
        <begin position="263"/>
        <end position="272"/>
    </location>
</feature>
<proteinExistence type="predicted"/>
<organism evidence="11 12">
    <name type="scientific">Fasciolopsis buskii</name>
    <dbReference type="NCBI Taxonomy" id="27845"/>
    <lineage>
        <taxon>Eukaryota</taxon>
        <taxon>Metazoa</taxon>
        <taxon>Spiralia</taxon>
        <taxon>Lophotrochozoa</taxon>
        <taxon>Platyhelminthes</taxon>
        <taxon>Trematoda</taxon>
        <taxon>Digenea</taxon>
        <taxon>Plagiorchiida</taxon>
        <taxon>Echinostomata</taxon>
        <taxon>Echinostomatoidea</taxon>
        <taxon>Fasciolidae</taxon>
        <taxon>Fasciolopsis</taxon>
    </lineage>
</organism>
<dbReference type="Gene3D" id="2.60.40.3510">
    <property type="match status" value="1"/>
</dbReference>
<dbReference type="OrthoDB" id="6249379at2759"/>
<feature type="disulfide bond" evidence="5">
    <location>
        <begin position="204"/>
        <end position="221"/>
    </location>
</feature>
<dbReference type="InterPro" id="IPR000742">
    <property type="entry name" value="EGF"/>
</dbReference>
<dbReference type="AlphaFoldDB" id="A0A8E0VGV9"/>
<dbReference type="SUPFAM" id="SSF57196">
    <property type="entry name" value="EGF/Laminin"/>
    <property type="match status" value="2"/>
</dbReference>
<keyword evidence="7 8" id="KW-0812">Transmembrane</keyword>
<feature type="disulfide bond" evidence="5">
    <location>
        <begin position="300"/>
        <end position="317"/>
    </location>
</feature>
<evidence type="ECO:0000259" key="10">
    <source>
        <dbReference type="PROSITE" id="PS51051"/>
    </source>
</evidence>
<comment type="function">
    <text evidence="7">Putative Notch ligand involved in the mediation of Notch signaling.</text>
</comment>
<dbReference type="PANTHER" id="PTHR24033:SF151">
    <property type="entry name" value="NOTCH 2"/>
    <property type="match status" value="1"/>
</dbReference>
<dbReference type="GO" id="GO:0007154">
    <property type="term" value="P:cell communication"/>
    <property type="evidence" value="ECO:0007669"/>
    <property type="project" value="InterPro"/>
</dbReference>
<dbReference type="Pfam" id="PF00008">
    <property type="entry name" value="EGF"/>
    <property type="match status" value="1"/>
</dbReference>
<feature type="disulfide bond" evidence="6">
    <location>
        <begin position="184"/>
        <end position="193"/>
    </location>
</feature>